<comment type="caution">
    <text evidence="1">The sequence shown here is derived from an EMBL/GenBank/DDBJ whole genome shotgun (WGS) entry which is preliminary data.</text>
</comment>
<reference evidence="1 2" key="1">
    <citation type="journal article" date="2015" name="Nature">
        <title>rRNA introns, odd ribosomes, and small enigmatic genomes across a large radiation of phyla.</title>
        <authorList>
            <person name="Brown C.T."/>
            <person name="Hug L.A."/>
            <person name="Thomas B.C."/>
            <person name="Sharon I."/>
            <person name="Castelle C.J."/>
            <person name="Singh A."/>
            <person name="Wilkins M.J."/>
            <person name="Williams K.H."/>
            <person name="Banfield J.F."/>
        </authorList>
    </citation>
    <scope>NUCLEOTIDE SEQUENCE [LARGE SCALE GENOMIC DNA]</scope>
</reference>
<name>A0A0G0QTA9_9BACT</name>
<accession>A0A0G0QTA9</accession>
<dbReference type="EMBL" id="LBWG01000003">
    <property type="protein sequence ID" value="KKR04852.1"/>
    <property type="molecule type" value="Genomic_DNA"/>
</dbReference>
<evidence type="ECO:0000313" key="2">
    <source>
        <dbReference type="Proteomes" id="UP000033935"/>
    </source>
</evidence>
<dbReference type="Proteomes" id="UP000033935">
    <property type="component" value="Unassembled WGS sequence"/>
</dbReference>
<organism evidence="1 2">
    <name type="scientific">Candidatus Uhrbacteria bacterium GW2011_GWF2_39_13</name>
    <dbReference type="NCBI Taxonomy" id="1618995"/>
    <lineage>
        <taxon>Bacteria</taxon>
        <taxon>Candidatus Uhriibacteriota</taxon>
    </lineage>
</organism>
<dbReference type="AlphaFoldDB" id="A0A0G0QTA9"/>
<proteinExistence type="predicted"/>
<gene>
    <name evidence="1" type="ORF">UT30_C0003G0041</name>
</gene>
<evidence type="ECO:0000313" key="1">
    <source>
        <dbReference type="EMBL" id="KKR04852.1"/>
    </source>
</evidence>
<sequence length="130" mass="14114">MNTHTLIARAQTAVAAASTLGSIEALRLANDAWDLADTAGRLMAARERKDVKTGEELTKLVARPIASRLTDAGILVCRAEEMIKACKKNDEARAQAQKIAELQGLLSHRDFRAPAAQKRIKAELRQLLAA</sequence>
<protein>
    <submittedName>
        <fullName evidence="1">Uncharacterized protein</fullName>
    </submittedName>
</protein>